<feature type="compositionally biased region" description="Low complexity" evidence="5">
    <location>
        <begin position="314"/>
        <end position="332"/>
    </location>
</feature>
<dbReference type="EMBL" id="LXTC01000001">
    <property type="protein sequence ID" value="OBA23880.1"/>
    <property type="molecule type" value="Genomic_DNA"/>
</dbReference>
<evidence type="ECO:0000256" key="5">
    <source>
        <dbReference type="SAM" id="MobiDB-lite"/>
    </source>
</evidence>
<evidence type="ECO:0000256" key="2">
    <source>
        <dbReference type="ARBA" id="ARBA00022823"/>
    </source>
</evidence>
<accession>A0A1A0HIP3</accession>
<dbReference type="STRING" id="869754.A0A1A0HIP3"/>
<dbReference type="AlphaFoldDB" id="A0A1A0HIP3"/>
<dbReference type="InterPro" id="IPR045257">
    <property type="entry name" value="E2/Pdx1"/>
</dbReference>
<name>A0A1A0HIP3_9ASCO</name>
<comment type="similarity">
    <text evidence="1">Belongs to the 2-oxoacid dehydrogenase family.</text>
</comment>
<comment type="caution">
    <text evidence="8">The sequence shown here is derived from an EMBL/GenBank/DDBJ whole genome shotgun (WGS) entry which is preliminary data.</text>
</comment>
<dbReference type="Proteomes" id="UP000092555">
    <property type="component" value="Unassembled WGS sequence"/>
</dbReference>
<dbReference type="InterPro" id="IPR003016">
    <property type="entry name" value="2-oxoA_DH_lipoyl-BS"/>
</dbReference>
<evidence type="ECO:0000313" key="8">
    <source>
        <dbReference type="EMBL" id="OBA23880.1"/>
    </source>
</evidence>
<organism evidence="8 9">
    <name type="scientific">Metschnikowia bicuspidata var. bicuspidata NRRL YB-4993</name>
    <dbReference type="NCBI Taxonomy" id="869754"/>
    <lineage>
        <taxon>Eukaryota</taxon>
        <taxon>Fungi</taxon>
        <taxon>Dikarya</taxon>
        <taxon>Ascomycota</taxon>
        <taxon>Saccharomycotina</taxon>
        <taxon>Pichiomycetes</taxon>
        <taxon>Metschnikowiaceae</taxon>
        <taxon>Metschnikowia</taxon>
    </lineage>
</organism>
<evidence type="ECO:0000259" key="7">
    <source>
        <dbReference type="PROSITE" id="PS51826"/>
    </source>
</evidence>
<comment type="subunit">
    <text evidence="4">Eukaryotic pyruvate dehydrogenase (PDH) complexes are organized as a core consisting of the oligomeric dihydrolipoamide acetyl-transferase (E2), around which are arranged multiple copies of pyruvate dehydrogenase (E1), dihydrolipoamide dehydrogenase (E3) and protein X (E3BP) bound by non-covalent bonds.</text>
</comment>
<dbReference type="Gene3D" id="4.10.320.10">
    <property type="entry name" value="E3-binding domain"/>
    <property type="match status" value="1"/>
</dbReference>
<feature type="compositionally biased region" description="Polar residues" evidence="5">
    <location>
        <begin position="42"/>
        <end position="60"/>
    </location>
</feature>
<dbReference type="InterPro" id="IPR004167">
    <property type="entry name" value="PSBD"/>
</dbReference>
<dbReference type="RefSeq" id="XP_018714361.1">
    <property type="nucleotide sequence ID" value="XM_018859209.1"/>
</dbReference>
<dbReference type="CDD" id="cd06849">
    <property type="entry name" value="lipoyl_domain"/>
    <property type="match status" value="1"/>
</dbReference>
<dbReference type="OrthoDB" id="202158at2759"/>
<gene>
    <name evidence="8" type="ORF">METBIDRAFT_81264</name>
</gene>
<dbReference type="FunFam" id="2.40.50.100:FF:000010">
    <property type="entry name" value="Acetyltransferase component of pyruvate dehydrogenase complex"/>
    <property type="match status" value="1"/>
</dbReference>
<dbReference type="SUPFAM" id="SSF47005">
    <property type="entry name" value="Peripheral subunit-binding domain of 2-oxo acid dehydrogenase complex"/>
    <property type="match status" value="1"/>
</dbReference>
<feature type="region of interest" description="Disordered" evidence="5">
    <location>
        <begin position="267"/>
        <end position="334"/>
    </location>
</feature>
<dbReference type="PANTHER" id="PTHR23151:SF82">
    <property type="entry name" value="PYRUVATE DEHYDROGENASE COMPLEX PROTEIN X COMPONENT, MITOCHONDRIAL"/>
    <property type="match status" value="1"/>
</dbReference>
<dbReference type="GO" id="GO:0006086">
    <property type="term" value="P:pyruvate decarboxylation to acetyl-CoA"/>
    <property type="evidence" value="ECO:0007669"/>
    <property type="project" value="InterPro"/>
</dbReference>
<sequence length="576" mass="60433">MYADADIDKATFNITIHLYEAQSRFPPRPRLSAAIAKHSTGPELQSFQSLPNPTLPNPHTSKIPALPKFPLSPNPPHPKTAHLPRLALPRATTQAREPRPQAPGRAGEVAPARHCESGPVRLRPAHCNNPPAVCPERPARLPTPPHTTMLRRFASPARAARAFSCRAAALNALVFRMPAMSPTMTEGGIVAWKYKPGASFASGDVLLEVETDKATIDVEATDDGVLWELLHHDGESGIPVGQPIALLAEPGDDLATLARPALELPAAAETKAAETKAPQTKAPQTKAPQTKAPQTKAPQTKAPEARAVAQRAEPTANGANPQTAAPTTPHPASRANAALKVSPAVEVLLHRHGLSRAHALAHIPASGPQGRLLKGDVLAHLGLIDAAAVARAAAYARSRQHLDLSHISVAPAAPRRAAPAPPARSVTIQYSADLGHAAPRAQLHAAFEAAVRTATRHAHAARFPAYAHTPLAAAAPADDLFGDLLVAPVSTARFHVHAVRYSGAAAPAPAPEDLFAELVGQPRGASAAAAASVPGLATAHFQVTYDTRLSDARAFVAAFEESLRRQGPAQQLTVHA</sequence>
<feature type="domain" description="Peripheral subunit-binding (PSBD)" evidence="7">
    <location>
        <begin position="340"/>
        <end position="381"/>
    </location>
</feature>
<evidence type="ECO:0008006" key="10">
    <source>
        <dbReference type="Google" id="ProtNLM"/>
    </source>
</evidence>
<proteinExistence type="inferred from homology"/>
<dbReference type="PROSITE" id="PS00189">
    <property type="entry name" value="LIPOYL"/>
    <property type="match status" value="1"/>
</dbReference>
<protein>
    <recommendedName>
        <fullName evidence="10">Dihydrolipoamide acetyltransferase component of pyruvate dehydrogenase complex</fullName>
    </recommendedName>
</protein>
<dbReference type="SUPFAM" id="SSF51230">
    <property type="entry name" value="Single hybrid motif"/>
    <property type="match status" value="1"/>
</dbReference>
<keyword evidence="9" id="KW-1185">Reference proteome</keyword>
<dbReference type="GO" id="GO:0004742">
    <property type="term" value="F:dihydrolipoyllysine-residue acetyltransferase activity"/>
    <property type="evidence" value="ECO:0007669"/>
    <property type="project" value="TreeGrafter"/>
</dbReference>
<dbReference type="Pfam" id="PF00364">
    <property type="entry name" value="Biotin_lipoyl"/>
    <property type="match status" value="1"/>
</dbReference>
<keyword evidence="3" id="KW-0809">Transit peptide</keyword>
<dbReference type="GeneID" id="30032185"/>
<feature type="compositionally biased region" description="Low complexity" evidence="5">
    <location>
        <begin position="267"/>
        <end position="283"/>
    </location>
</feature>
<evidence type="ECO:0000313" key="9">
    <source>
        <dbReference type="Proteomes" id="UP000092555"/>
    </source>
</evidence>
<dbReference type="Gene3D" id="2.40.50.100">
    <property type="match status" value="1"/>
</dbReference>
<evidence type="ECO:0000256" key="4">
    <source>
        <dbReference type="ARBA" id="ARBA00065810"/>
    </source>
</evidence>
<dbReference type="PANTHER" id="PTHR23151">
    <property type="entry name" value="DIHYDROLIPOAMIDE ACETYL/SUCCINYL-TRANSFERASE-RELATED"/>
    <property type="match status" value="1"/>
</dbReference>
<dbReference type="InterPro" id="IPR000089">
    <property type="entry name" value="Biotin_lipoyl"/>
</dbReference>
<feature type="domain" description="Lipoyl-binding" evidence="6">
    <location>
        <begin position="172"/>
        <end position="248"/>
    </location>
</feature>
<feature type="compositionally biased region" description="Polar residues" evidence="5">
    <location>
        <begin position="286"/>
        <end position="298"/>
    </location>
</feature>
<dbReference type="PROSITE" id="PS50968">
    <property type="entry name" value="BIOTINYL_LIPOYL"/>
    <property type="match status" value="1"/>
</dbReference>
<feature type="region of interest" description="Disordered" evidence="5">
    <location>
        <begin position="30"/>
        <end position="115"/>
    </location>
</feature>
<dbReference type="PROSITE" id="PS51826">
    <property type="entry name" value="PSBD"/>
    <property type="match status" value="1"/>
</dbReference>
<dbReference type="GO" id="GO:0045254">
    <property type="term" value="C:pyruvate dehydrogenase complex"/>
    <property type="evidence" value="ECO:0007669"/>
    <property type="project" value="InterPro"/>
</dbReference>
<dbReference type="InterPro" id="IPR011053">
    <property type="entry name" value="Single_hybrid_motif"/>
</dbReference>
<dbReference type="InterPro" id="IPR036625">
    <property type="entry name" value="E3-bd_dom_sf"/>
</dbReference>
<reference evidence="8 9" key="1">
    <citation type="submission" date="2016-05" db="EMBL/GenBank/DDBJ databases">
        <title>Comparative genomics of biotechnologically important yeasts.</title>
        <authorList>
            <consortium name="DOE Joint Genome Institute"/>
            <person name="Riley R."/>
            <person name="Haridas S."/>
            <person name="Wolfe K.H."/>
            <person name="Lopes M.R."/>
            <person name="Hittinger C.T."/>
            <person name="Goker M."/>
            <person name="Salamov A."/>
            <person name="Wisecaver J."/>
            <person name="Long T.M."/>
            <person name="Aerts A.L."/>
            <person name="Barry K."/>
            <person name="Choi C."/>
            <person name="Clum A."/>
            <person name="Coughlan A.Y."/>
            <person name="Deshpande S."/>
            <person name="Douglass A.P."/>
            <person name="Hanson S.J."/>
            <person name="Klenk H.-P."/>
            <person name="LaButti K."/>
            <person name="Lapidus A."/>
            <person name="Lindquist E."/>
            <person name="Lipzen A."/>
            <person name="Meier-kolthoff J.P."/>
            <person name="Ohm R.A."/>
            <person name="Otillar R.P."/>
            <person name="Pangilinan J."/>
            <person name="Peng Y."/>
            <person name="Rokas A."/>
            <person name="Rosa C.A."/>
            <person name="Scheuner C."/>
            <person name="Sibirny A.A."/>
            <person name="Slot J.C."/>
            <person name="Stielow J.B."/>
            <person name="Sun H."/>
            <person name="Kurtzman C.P."/>
            <person name="Blackwell M."/>
            <person name="Grigoriev I.V."/>
            <person name="Jeffries T.W."/>
        </authorList>
    </citation>
    <scope>NUCLEOTIDE SEQUENCE [LARGE SCALE GENOMIC DNA]</scope>
    <source>
        <strain evidence="8 9">NRRL YB-4993</strain>
    </source>
</reference>
<evidence type="ECO:0000256" key="1">
    <source>
        <dbReference type="ARBA" id="ARBA00007317"/>
    </source>
</evidence>
<keyword evidence="2" id="KW-0450">Lipoyl</keyword>
<evidence type="ECO:0000259" key="6">
    <source>
        <dbReference type="PROSITE" id="PS50968"/>
    </source>
</evidence>
<evidence type="ECO:0000256" key="3">
    <source>
        <dbReference type="ARBA" id="ARBA00022946"/>
    </source>
</evidence>